<dbReference type="AlphaFoldDB" id="A0A1Y5FDP0"/>
<dbReference type="Gene3D" id="1.10.530.10">
    <property type="match status" value="1"/>
</dbReference>
<comment type="caution">
    <text evidence="3">The sequence shown here is derived from an EMBL/GenBank/DDBJ whole genome shotgun (WGS) entry which is preliminary data.</text>
</comment>
<dbReference type="InterPro" id="IPR023346">
    <property type="entry name" value="Lysozyme-like_dom_sf"/>
</dbReference>
<dbReference type="Pfam" id="PF01464">
    <property type="entry name" value="SLT"/>
    <property type="match status" value="1"/>
</dbReference>
<dbReference type="SUPFAM" id="SSF53955">
    <property type="entry name" value="Lysozyme-like"/>
    <property type="match status" value="1"/>
</dbReference>
<evidence type="ECO:0000256" key="1">
    <source>
        <dbReference type="ARBA" id="ARBA00007734"/>
    </source>
</evidence>
<dbReference type="Proteomes" id="UP000196531">
    <property type="component" value="Unassembled WGS sequence"/>
</dbReference>
<evidence type="ECO:0000313" key="4">
    <source>
        <dbReference type="Proteomes" id="UP000196531"/>
    </source>
</evidence>
<proteinExistence type="inferred from homology"/>
<sequence length="345" mass="38892">MSFSLMGCAGPYHPFGSEYSFTAIKSKLLTTQTSRSIASADPYLLSEAEISFSPKYQVLHESRSFEVTISDTEIKQSESSVDFYYNGLNITSLIESISSKTFKDHSITYKISNLTLPPSQTHKLFVAYKKKSISIPVVKEYPFPSCNIKEKLNLTSGQMKISSQIEDAVRKISLSNDINPALMAGLIAQESSFNPKAVSWAKAVGLTQITPIAEKQILETKNFKPYPNWGRLPASILKTYIRSGKINSQNDWKLNPTTSIGGGVEYLKYITSYWLRPQNKEAIPYEMRNSEDVTSIILASYNSGPSRVKRRLLTNGTNWLEARELKEAKKYVFKVKSYCREFSND</sequence>
<dbReference type="PANTHER" id="PTHR37423:SF2">
    <property type="entry name" value="MEMBRANE-BOUND LYTIC MUREIN TRANSGLYCOSYLASE C"/>
    <property type="match status" value="1"/>
</dbReference>
<dbReference type="PANTHER" id="PTHR37423">
    <property type="entry name" value="SOLUBLE LYTIC MUREIN TRANSGLYCOSYLASE-RELATED"/>
    <property type="match status" value="1"/>
</dbReference>
<accession>A0A1Y5FDP0</accession>
<reference evidence="4" key="1">
    <citation type="journal article" date="2017" name="Proc. Natl. Acad. Sci. U.S.A.">
        <title>Simulation of Deepwater Horizon oil plume reveals substrate specialization within a complex community of hydrocarbon-degraders.</title>
        <authorList>
            <person name="Hu P."/>
            <person name="Dubinsky E.A."/>
            <person name="Probst A.J."/>
            <person name="Wang J."/>
            <person name="Sieber C.M.K."/>
            <person name="Tom L.M."/>
            <person name="Gardinali P."/>
            <person name="Banfield J.F."/>
            <person name="Atlas R.M."/>
            <person name="Andersen G.L."/>
        </authorList>
    </citation>
    <scope>NUCLEOTIDE SEQUENCE [LARGE SCALE GENOMIC DNA]</scope>
</reference>
<comment type="similarity">
    <text evidence="1">Belongs to the transglycosylase Slt family.</text>
</comment>
<protein>
    <recommendedName>
        <fullName evidence="2">Transglycosylase SLT domain-containing protein</fullName>
    </recommendedName>
</protein>
<feature type="domain" description="Transglycosylase SLT" evidence="2">
    <location>
        <begin position="169"/>
        <end position="217"/>
    </location>
</feature>
<organism evidence="3 4">
    <name type="scientific">Halobacteriovorax marinus</name>
    <dbReference type="NCBI Taxonomy" id="97084"/>
    <lineage>
        <taxon>Bacteria</taxon>
        <taxon>Pseudomonadati</taxon>
        <taxon>Bdellovibrionota</taxon>
        <taxon>Bacteriovoracia</taxon>
        <taxon>Bacteriovoracales</taxon>
        <taxon>Halobacteriovoraceae</taxon>
        <taxon>Halobacteriovorax</taxon>
    </lineage>
</organism>
<evidence type="ECO:0000313" key="3">
    <source>
        <dbReference type="EMBL" id="OUR97089.1"/>
    </source>
</evidence>
<name>A0A1Y5FDP0_9BACT</name>
<evidence type="ECO:0000259" key="2">
    <source>
        <dbReference type="Pfam" id="PF01464"/>
    </source>
</evidence>
<dbReference type="EMBL" id="MAAO01000006">
    <property type="protein sequence ID" value="OUR97089.1"/>
    <property type="molecule type" value="Genomic_DNA"/>
</dbReference>
<gene>
    <name evidence="3" type="ORF">A9Q84_12215</name>
</gene>
<dbReference type="InterPro" id="IPR008258">
    <property type="entry name" value="Transglycosylase_SLT_dom_1"/>
</dbReference>